<proteinExistence type="predicted"/>
<dbReference type="OrthoDB" id="267323at2759"/>
<sequence length="475" mass="53809">MAHRPSPIIDSPHSASFVQPPDGFIPSRHVDAKLIIIMVGLPARGKSYIVKKLGRYLNWLQLNTGVFNVGERRRKASSSLPVAGRLELEPTPDLLSAASFFNPSDATLVSLRDQLALQTLDELLHWLLNSDGRIGILDATNSTVSRRQLLLSHIQQRSGSETEVLFLESCCSDADILEKNIKLKLVGPDYAGKDPERSLMDFRRRIAHYEKSYVPIGRNEEDQRLPYVQMIDVGRKINTHLIRGYIQSRVVEYLLNFNLSQRQVWLSCNGQSIDDSAGRIGRNSDLSAQGTQFARALVTFINQQRQHWESQRGNHSRGSKSPFSIWTSMMPQAIQTAGEFSDSEYTKTQVRMLNDMNAGNMAGLTFDEIAARYPEEFASRSRDKLLYRWPGIGGEGYVDIINRLRSVIVELERTSDNLLLITHRAVVRVLLAYFMDLRKDNLADLSLPKGSVFCFEMVRLDTRKLAPLRLTLFTQ</sequence>
<evidence type="ECO:0000256" key="1">
    <source>
        <dbReference type="ARBA" id="ARBA00022741"/>
    </source>
</evidence>
<name>A0A2S4L336_9HYPO</name>
<dbReference type="GO" id="GO:0006000">
    <property type="term" value="P:fructose metabolic process"/>
    <property type="evidence" value="ECO:0007669"/>
    <property type="project" value="InterPro"/>
</dbReference>
<keyword evidence="1" id="KW-0547">Nucleotide-binding</keyword>
<dbReference type="EMBL" id="PKSG01000296">
    <property type="protein sequence ID" value="POR36841.1"/>
    <property type="molecule type" value="Genomic_DNA"/>
</dbReference>
<gene>
    <name evidence="4" type="ORF">TPAR_02975</name>
</gene>
<dbReference type="GO" id="GO:0003873">
    <property type="term" value="F:6-phosphofructo-2-kinase activity"/>
    <property type="evidence" value="ECO:0007669"/>
    <property type="project" value="InterPro"/>
</dbReference>
<accession>A0A2S4L336</accession>
<evidence type="ECO:0000259" key="3">
    <source>
        <dbReference type="Pfam" id="PF01591"/>
    </source>
</evidence>
<dbReference type="PIRSF" id="PIRSF000709">
    <property type="entry name" value="6PFK_2-Ptase"/>
    <property type="match status" value="1"/>
</dbReference>
<dbReference type="Gene3D" id="3.40.50.1240">
    <property type="entry name" value="Phosphoglycerate mutase-like"/>
    <property type="match status" value="1"/>
</dbReference>
<dbReference type="InterPro" id="IPR027417">
    <property type="entry name" value="P-loop_NTPase"/>
</dbReference>
<dbReference type="InterPro" id="IPR003094">
    <property type="entry name" value="6Pfruct_kin"/>
</dbReference>
<protein>
    <recommendedName>
        <fullName evidence="3">6-phosphofructo-2-kinase domain-containing protein</fullName>
    </recommendedName>
</protein>
<dbReference type="SUPFAM" id="SSF52540">
    <property type="entry name" value="P-loop containing nucleoside triphosphate hydrolases"/>
    <property type="match status" value="1"/>
</dbReference>
<dbReference type="InterPro" id="IPR013079">
    <property type="entry name" value="6Phosfructo_kin"/>
</dbReference>
<dbReference type="Proteomes" id="UP000237481">
    <property type="component" value="Unassembled WGS sequence"/>
</dbReference>
<feature type="domain" description="6-phosphofructo-2-kinase" evidence="3">
    <location>
        <begin position="30"/>
        <end position="259"/>
    </location>
</feature>
<evidence type="ECO:0000256" key="2">
    <source>
        <dbReference type="ARBA" id="ARBA00022840"/>
    </source>
</evidence>
<comment type="caution">
    <text evidence="4">The sequence shown here is derived from an EMBL/GenBank/DDBJ whole genome shotgun (WGS) entry which is preliminary data.</text>
</comment>
<evidence type="ECO:0000313" key="4">
    <source>
        <dbReference type="EMBL" id="POR36841.1"/>
    </source>
</evidence>
<dbReference type="Gene3D" id="3.40.50.300">
    <property type="entry name" value="P-loop containing nucleotide triphosphate hydrolases"/>
    <property type="match status" value="1"/>
</dbReference>
<dbReference type="PRINTS" id="PR00991">
    <property type="entry name" value="6PFRUCTKNASE"/>
</dbReference>
<dbReference type="GO" id="GO:0006003">
    <property type="term" value="P:fructose 2,6-bisphosphate metabolic process"/>
    <property type="evidence" value="ECO:0007669"/>
    <property type="project" value="InterPro"/>
</dbReference>
<dbReference type="AlphaFoldDB" id="A0A2S4L336"/>
<keyword evidence="2" id="KW-0067">ATP-binding</keyword>
<dbReference type="PANTHER" id="PTHR10606">
    <property type="entry name" value="6-PHOSPHOFRUCTO-2-KINASE/FRUCTOSE-2,6-BISPHOSPHATASE"/>
    <property type="match status" value="1"/>
</dbReference>
<dbReference type="Pfam" id="PF00300">
    <property type="entry name" value="His_Phos_1"/>
    <property type="match status" value="1"/>
</dbReference>
<keyword evidence="5" id="KW-1185">Reference proteome</keyword>
<reference evidence="4 5" key="1">
    <citation type="submission" date="2018-01" db="EMBL/GenBank/DDBJ databases">
        <title>Harnessing the power of phylogenomics to disentangle the directionality and signatures of interkingdom host jumping in the parasitic fungal genus Tolypocladium.</title>
        <authorList>
            <person name="Quandt C.A."/>
            <person name="Patterson W."/>
            <person name="Spatafora J.W."/>
        </authorList>
    </citation>
    <scope>NUCLEOTIDE SEQUENCE [LARGE SCALE GENOMIC DNA]</scope>
    <source>
        <strain evidence="4 5">NRBC 100945</strain>
    </source>
</reference>
<organism evidence="4 5">
    <name type="scientific">Tolypocladium paradoxum</name>
    <dbReference type="NCBI Taxonomy" id="94208"/>
    <lineage>
        <taxon>Eukaryota</taxon>
        <taxon>Fungi</taxon>
        <taxon>Dikarya</taxon>
        <taxon>Ascomycota</taxon>
        <taxon>Pezizomycotina</taxon>
        <taxon>Sordariomycetes</taxon>
        <taxon>Hypocreomycetidae</taxon>
        <taxon>Hypocreales</taxon>
        <taxon>Ophiocordycipitaceae</taxon>
        <taxon>Tolypocladium</taxon>
    </lineage>
</organism>
<dbReference type="SUPFAM" id="SSF53254">
    <property type="entry name" value="Phosphoglycerate mutase-like"/>
    <property type="match status" value="1"/>
</dbReference>
<evidence type="ECO:0000313" key="5">
    <source>
        <dbReference type="Proteomes" id="UP000237481"/>
    </source>
</evidence>
<dbReference type="GO" id="GO:0005829">
    <property type="term" value="C:cytosol"/>
    <property type="evidence" value="ECO:0007669"/>
    <property type="project" value="TreeGrafter"/>
</dbReference>
<dbReference type="FunFam" id="3.40.50.300:FF:000644">
    <property type="entry name" value="GpmB, Fructose-2,6-bisphosphatase"/>
    <property type="match status" value="1"/>
</dbReference>
<dbReference type="SMART" id="SM00855">
    <property type="entry name" value="PGAM"/>
    <property type="match status" value="1"/>
</dbReference>
<dbReference type="InterPro" id="IPR013078">
    <property type="entry name" value="His_Pase_superF_clade-1"/>
</dbReference>
<dbReference type="STRING" id="94208.A0A2S4L336"/>
<dbReference type="PANTHER" id="PTHR10606:SF32">
    <property type="entry name" value="6-PHOSPHOFRUCTO-2-KINASE 1"/>
    <property type="match status" value="1"/>
</dbReference>
<dbReference type="InterPro" id="IPR029033">
    <property type="entry name" value="His_PPase_superfam"/>
</dbReference>
<dbReference type="Pfam" id="PF01591">
    <property type="entry name" value="6PF2K"/>
    <property type="match status" value="1"/>
</dbReference>
<dbReference type="GO" id="GO:0005524">
    <property type="term" value="F:ATP binding"/>
    <property type="evidence" value="ECO:0007669"/>
    <property type="project" value="UniProtKB-KW"/>
</dbReference>